<feature type="compositionally biased region" description="Basic residues" evidence="14">
    <location>
        <begin position="585"/>
        <end position="596"/>
    </location>
</feature>
<keyword evidence="4" id="KW-0723">Serine/threonine-protein kinase</keyword>
<dbReference type="Gene3D" id="1.25.10.10">
    <property type="entry name" value="Leucine-rich Repeat Variant"/>
    <property type="match status" value="1"/>
</dbReference>
<protein>
    <recommendedName>
        <fullName evidence="2">non-specific serine/threonine protein kinase</fullName>
        <ecNumber evidence="2">2.7.11.1</ecNumber>
    </recommendedName>
</protein>
<feature type="compositionally biased region" description="Basic and acidic residues" evidence="14">
    <location>
        <begin position="46"/>
        <end position="57"/>
    </location>
</feature>
<dbReference type="InterPro" id="IPR011009">
    <property type="entry name" value="Kinase-like_dom_sf"/>
</dbReference>
<feature type="compositionally biased region" description="Low complexity" evidence="14">
    <location>
        <begin position="129"/>
        <end position="140"/>
    </location>
</feature>
<evidence type="ECO:0000256" key="8">
    <source>
        <dbReference type="ARBA" id="ARBA00022840"/>
    </source>
</evidence>
<dbReference type="InterPro" id="IPR016024">
    <property type="entry name" value="ARM-type_fold"/>
</dbReference>
<comment type="catalytic activity">
    <reaction evidence="10">
        <text>L-threonyl-[protein] + ATP = O-phospho-L-threonyl-[protein] + ADP + H(+)</text>
        <dbReference type="Rhea" id="RHEA:46608"/>
        <dbReference type="Rhea" id="RHEA-COMP:11060"/>
        <dbReference type="Rhea" id="RHEA-COMP:11605"/>
        <dbReference type="ChEBI" id="CHEBI:15378"/>
        <dbReference type="ChEBI" id="CHEBI:30013"/>
        <dbReference type="ChEBI" id="CHEBI:30616"/>
        <dbReference type="ChEBI" id="CHEBI:61977"/>
        <dbReference type="ChEBI" id="CHEBI:456216"/>
        <dbReference type="EC" id="2.7.11.1"/>
    </reaction>
</comment>
<gene>
    <name evidence="16" type="ORF">FCC1311_082292</name>
</gene>
<feature type="binding site" evidence="13">
    <location>
        <position position="227"/>
    </location>
    <ligand>
        <name>ATP</name>
        <dbReference type="ChEBI" id="CHEBI:30616"/>
    </ligand>
</feature>
<dbReference type="Gene3D" id="1.10.510.10">
    <property type="entry name" value="Transferase(Phosphotransferase) domain 1"/>
    <property type="match status" value="1"/>
</dbReference>
<dbReference type="SUPFAM" id="SSF56112">
    <property type="entry name" value="Protein kinase-like (PK-like)"/>
    <property type="match status" value="1"/>
</dbReference>
<keyword evidence="9" id="KW-0206">Cytoskeleton</keyword>
<comment type="subcellular location">
    <subcellularLocation>
        <location evidence="1">Cytoplasm</location>
        <location evidence="1">Cytoskeleton</location>
    </subcellularLocation>
</comment>
<dbReference type="EMBL" id="BEYU01000111">
    <property type="protein sequence ID" value="GBG32004.1"/>
    <property type="molecule type" value="Genomic_DNA"/>
</dbReference>
<feature type="compositionally biased region" description="Basic and acidic residues" evidence="14">
    <location>
        <begin position="1467"/>
        <end position="1478"/>
    </location>
</feature>
<dbReference type="Pfam" id="PF00514">
    <property type="entry name" value="Arm"/>
    <property type="match status" value="1"/>
</dbReference>
<name>A0A2R5GVQ9_9STRA</name>
<dbReference type="InterPro" id="IPR008271">
    <property type="entry name" value="Ser/Thr_kinase_AS"/>
</dbReference>
<dbReference type="PANTHER" id="PTHR22983">
    <property type="entry name" value="PROTEIN KINASE RELATED"/>
    <property type="match status" value="1"/>
</dbReference>
<reference evidence="16 17" key="1">
    <citation type="submission" date="2017-12" db="EMBL/GenBank/DDBJ databases">
        <title>Sequencing, de novo assembly and annotation of complete genome of a new Thraustochytrid species, strain FCC1311.</title>
        <authorList>
            <person name="Sedici K."/>
            <person name="Godart F."/>
            <person name="Aiese Cigliano R."/>
            <person name="Sanseverino W."/>
            <person name="Barakat M."/>
            <person name="Ortet P."/>
            <person name="Marechal E."/>
            <person name="Cagnac O."/>
            <person name="Amato A."/>
        </authorList>
    </citation>
    <scope>NUCLEOTIDE SEQUENCE [LARGE SCALE GENOMIC DNA]</scope>
</reference>
<keyword evidence="8 13" id="KW-0067">ATP-binding</keyword>
<keyword evidence="5" id="KW-0808">Transferase</keyword>
<feature type="domain" description="Protein kinase" evidence="15">
    <location>
        <begin position="198"/>
        <end position="448"/>
    </location>
</feature>
<feature type="compositionally biased region" description="Basic residues" evidence="14">
    <location>
        <begin position="166"/>
        <end position="179"/>
    </location>
</feature>
<keyword evidence="7 16" id="KW-0418">Kinase</keyword>
<sequence>MARRRAEEEEAEGGEAQAEGGGGAMSRSGEAAGEDDGDETSRRHRERELERELEREARRRRGQRRDAEEGEAHAQVQAEDLDEIASPRKHREREADAESGQRESGQVEVDNDEEQRSDPEHSEPDAKEASAAADAPSLSKRNGDDRAQETWHDGDSQMEPNGQNSTRRHRQWTPRRGRRRPEEVIVPATDAENPMDNYVVLDIIGEGSFGKVHKGRRRFTGHILALKFISKHGKSEAELAKLRSEIEILRPLDHANIVLLLDAFETRREFCVVTEFAQGDLFQLLEDDRRVAEPQVQNIAKQLVQALYYLHSHRIIHRDMKPQNILISSEGRVKLCDFGFARALSAKTIMVTSIKGTPLYMAPELVREQPYNHTADLWSLGVILYELFVGQPPFFTNNIYTLINLIVKNEVRYPSEMSQLFRSFLAGLLTKDSRHRLQWPKLFDHPFVRETPEEVQAREVVEANHLNNPRYRLEQFLGTRQPTVPPTPTMTSPVRMSEPRSPRWPNPSSAERQRQRQLQQRLDVSDQHDLLSIASSRDEAPSPRLRRRNSIANVDQDSRTAPERPPVDGELIPYERGVPSPAARLPKRTQRGHRRSSSSNAALLRPTEEHPHDVVSSNGGTTRYKQASDVRRRATASPPSSSSPTASSSSLPSSPSSSPGGAGIQESEDADASRHPRKDAAQPTPGSFGAKMTNVEPGKDEHDSNSTSSNTSDPQHDLARLAARAAGTGESSLAMRHDVRVLEQICATLANERAGAEMVRNALKTIILLAAKPVERLGASARGDVLLDSDLFAVLVRFCKQELRRRSRRTAPLLADALHALRCLLREHMREQEPLRVDKRIGELCVRALSPAVEAFQTVQGAQTDAIKCVLLICSFCTVYSPRLWISVHKEVSSEDFCNALVVVLQHSNVKRRGSVDQRNKEARLALRAMALLVHPAASNGGEVALEHFPLFAPFDERDEFEVDPSDWFGGIFQTDRPAKLEDRARQADAILASGERLRQRIVTAIESAGAVFDILVAAAVSFDGGNTSPAPLSGVAGALHAKDALRVLLHACSFSVDVAYRLAKDAQALQGIMTLARQSKEEGQLACVLLSVLSRRRLLTVAMSSASIELCINVLSDTRTPNEALPAKASLLAAVLNRFSLEFKAFEGSLISETSQRSRAGSLSKLHHVTTKLLEHLIRSQDLRRGIHALMAACEGSAHARVVHPMQGVGFVFQEFSAHDLPSTLLLAFLKLARRSALPDYAARVSQSILESGLWHHLMELVVPQTSVADREFGTATTGRAAANLSTRGVLSVLQLTTELVSADPPSNASVLFGSDGALYWVVDLLHSTHLQRLLVWPATLGGGAHGIVAVLDHVFDVLALVFACELQAPEQRQLQMVLSNCGFMRKSMRALALVERLGLAADRPEFSLAPLKLHAILVSESELFARQFVEFGGLQQVKELGLLDLARYVRMYRNSTTASTSALKDTNEQEHDKDESSLALQTSNPRGPLSPRKGEPGSIMPESKTSASIDSSNGTGVILQVRMDMTIHALLLLNQLASQGDAYHQAILAADYSADLHYLLGYPNAIVRSETCRLFGKLCKNSSLFYPALARSFSSGPTLAKNNPSGSKAEKGDNNDVDQTELLAASSSSFSPPAASSPPQATSSSTSSASTSSSTPATTLLGRLVACCQDEDPETRKLACFAVGNAAYHSDYLYKLLAPAVPLLVHLLSDREKKTRANAAGALGNLVRNSSVLSAALLDADAHVNLLWLVARDPAIQPQRMALFSMGNLLAHKDCREALLAACAKDAVPLEEWLEDLEKSASDQILCSYASRALAKLRAAPRSPPTRPASISA</sequence>
<organism evidence="16 17">
    <name type="scientific">Hondaea fermentalgiana</name>
    <dbReference type="NCBI Taxonomy" id="2315210"/>
    <lineage>
        <taxon>Eukaryota</taxon>
        <taxon>Sar</taxon>
        <taxon>Stramenopiles</taxon>
        <taxon>Bigyra</taxon>
        <taxon>Labyrinthulomycetes</taxon>
        <taxon>Thraustochytrida</taxon>
        <taxon>Thraustochytriidae</taxon>
        <taxon>Hondaea</taxon>
    </lineage>
</organism>
<dbReference type="Pfam" id="PF00069">
    <property type="entry name" value="Pkinase"/>
    <property type="match status" value="1"/>
</dbReference>
<feature type="region of interest" description="Disordered" evidence="14">
    <location>
        <begin position="1"/>
        <end position="183"/>
    </location>
</feature>
<feature type="region of interest" description="Disordered" evidence="14">
    <location>
        <begin position="1630"/>
        <end position="1658"/>
    </location>
</feature>
<dbReference type="InterPro" id="IPR000719">
    <property type="entry name" value="Prot_kinase_dom"/>
</dbReference>
<feature type="region of interest" description="Disordered" evidence="14">
    <location>
        <begin position="478"/>
        <end position="716"/>
    </location>
</feature>
<evidence type="ECO:0000313" key="16">
    <source>
        <dbReference type="EMBL" id="GBG32004.1"/>
    </source>
</evidence>
<evidence type="ECO:0000256" key="5">
    <source>
        <dbReference type="ARBA" id="ARBA00022679"/>
    </source>
</evidence>
<feature type="repeat" description="ARM" evidence="12">
    <location>
        <begin position="1701"/>
        <end position="1733"/>
    </location>
</feature>
<dbReference type="GO" id="GO:0005524">
    <property type="term" value="F:ATP binding"/>
    <property type="evidence" value="ECO:0007669"/>
    <property type="project" value="UniProtKB-UniRule"/>
</dbReference>
<dbReference type="InterPro" id="IPR000225">
    <property type="entry name" value="Armadillo"/>
</dbReference>
<dbReference type="SMART" id="SM00220">
    <property type="entry name" value="S_TKc"/>
    <property type="match status" value="1"/>
</dbReference>
<dbReference type="SUPFAM" id="SSF48371">
    <property type="entry name" value="ARM repeat"/>
    <property type="match status" value="1"/>
</dbReference>
<feature type="compositionally biased region" description="Basic and acidic residues" evidence="14">
    <location>
        <begin position="556"/>
        <end position="567"/>
    </location>
</feature>
<evidence type="ECO:0000256" key="10">
    <source>
        <dbReference type="ARBA" id="ARBA00047899"/>
    </source>
</evidence>
<evidence type="ECO:0000256" key="13">
    <source>
        <dbReference type="PROSITE-ProRule" id="PRU10141"/>
    </source>
</evidence>
<feature type="compositionally biased region" description="Basic and acidic residues" evidence="14">
    <location>
        <begin position="141"/>
        <end position="155"/>
    </location>
</feature>
<dbReference type="InParanoid" id="A0A2R5GVQ9"/>
<evidence type="ECO:0000256" key="4">
    <source>
        <dbReference type="ARBA" id="ARBA00022527"/>
    </source>
</evidence>
<dbReference type="EC" id="2.7.11.1" evidence="2"/>
<evidence type="ECO:0000256" key="11">
    <source>
        <dbReference type="ARBA" id="ARBA00048679"/>
    </source>
</evidence>
<feature type="compositionally biased region" description="Basic and acidic residues" evidence="14">
    <location>
        <begin position="92"/>
        <end position="101"/>
    </location>
</feature>
<dbReference type="OrthoDB" id="266718at2759"/>
<dbReference type="PROSITE" id="PS00107">
    <property type="entry name" value="PROTEIN_KINASE_ATP"/>
    <property type="match status" value="1"/>
</dbReference>
<dbReference type="InterPro" id="IPR011989">
    <property type="entry name" value="ARM-like"/>
</dbReference>
<feature type="compositionally biased region" description="Polar residues" evidence="14">
    <location>
        <begin position="615"/>
        <end position="625"/>
    </location>
</feature>
<dbReference type="PANTHER" id="PTHR22983:SF6">
    <property type="entry name" value="SERINE_THREONINE-PROTEIN KINASE 36"/>
    <property type="match status" value="1"/>
</dbReference>
<dbReference type="PROSITE" id="PS50011">
    <property type="entry name" value="PROTEIN_KINASE_DOM"/>
    <property type="match status" value="1"/>
</dbReference>
<comment type="catalytic activity">
    <reaction evidence="11">
        <text>L-seryl-[protein] + ATP = O-phospho-L-seryl-[protein] + ADP + H(+)</text>
        <dbReference type="Rhea" id="RHEA:17989"/>
        <dbReference type="Rhea" id="RHEA-COMP:9863"/>
        <dbReference type="Rhea" id="RHEA-COMP:11604"/>
        <dbReference type="ChEBI" id="CHEBI:15378"/>
        <dbReference type="ChEBI" id="CHEBI:29999"/>
        <dbReference type="ChEBI" id="CHEBI:30616"/>
        <dbReference type="ChEBI" id="CHEBI:83421"/>
        <dbReference type="ChEBI" id="CHEBI:456216"/>
        <dbReference type="EC" id="2.7.11.1"/>
    </reaction>
</comment>
<accession>A0A2R5GVQ9</accession>
<dbReference type="InterPro" id="IPR017441">
    <property type="entry name" value="Protein_kinase_ATP_BS"/>
</dbReference>
<evidence type="ECO:0000256" key="6">
    <source>
        <dbReference type="ARBA" id="ARBA00022741"/>
    </source>
</evidence>
<evidence type="ECO:0000256" key="14">
    <source>
        <dbReference type="SAM" id="MobiDB-lite"/>
    </source>
</evidence>
<dbReference type="PROSITE" id="PS00108">
    <property type="entry name" value="PROTEIN_KINASE_ST"/>
    <property type="match status" value="1"/>
</dbReference>
<evidence type="ECO:0000256" key="9">
    <source>
        <dbReference type="ARBA" id="ARBA00023212"/>
    </source>
</evidence>
<evidence type="ECO:0000259" key="15">
    <source>
        <dbReference type="PROSITE" id="PS50011"/>
    </source>
</evidence>
<evidence type="ECO:0000256" key="3">
    <source>
        <dbReference type="ARBA" id="ARBA00022490"/>
    </source>
</evidence>
<keyword evidence="17" id="KW-1185">Reference proteome</keyword>
<dbReference type="GO" id="GO:0007224">
    <property type="term" value="P:smoothened signaling pathway"/>
    <property type="evidence" value="ECO:0007669"/>
    <property type="project" value="TreeGrafter"/>
</dbReference>
<feature type="compositionally biased region" description="Basic and acidic residues" evidence="14">
    <location>
        <begin position="114"/>
        <end position="128"/>
    </location>
</feature>
<keyword evidence="3" id="KW-0963">Cytoplasm</keyword>
<evidence type="ECO:0000256" key="2">
    <source>
        <dbReference type="ARBA" id="ARBA00012513"/>
    </source>
</evidence>
<feature type="compositionally biased region" description="Low complexity" evidence="14">
    <location>
        <begin position="635"/>
        <end position="659"/>
    </location>
</feature>
<proteinExistence type="predicted"/>
<dbReference type="GO" id="GO:0005737">
    <property type="term" value="C:cytoplasm"/>
    <property type="evidence" value="ECO:0007669"/>
    <property type="project" value="TreeGrafter"/>
</dbReference>
<feature type="region of interest" description="Disordered" evidence="14">
    <location>
        <begin position="1461"/>
        <end position="1513"/>
    </location>
</feature>
<dbReference type="PROSITE" id="PS50176">
    <property type="entry name" value="ARM_REPEAT"/>
    <property type="match status" value="1"/>
</dbReference>
<keyword evidence="6 13" id="KW-0547">Nucleotide-binding</keyword>
<evidence type="ECO:0000256" key="1">
    <source>
        <dbReference type="ARBA" id="ARBA00004245"/>
    </source>
</evidence>
<evidence type="ECO:0000256" key="7">
    <source>
        <dbReference type="ARBA" id="ARBA00022777"/>
    </source>
</evidence>
<evidence type="ECO:0000313" key="17">
    <source>
        <dbReference type="Proteomes" id="UP000241890"/>
    </source>
</evidence>
<dbReference type="FunFam" id="1.10.510.10:FF:000292">
    <property type="entry name" value="Serine/threonine-protein kinase 36"/>
    <property type="match status" value="1"/>
</dbReference>
<dbReference type="GO" id="GO:0004674">
    <property type="term" value="F:protein serine/threonine kinase activity"/>
    <property type="evidence" value="ECO:0007669"/>
    <property type="project" value="UniProtKB-KW"/>
</dbReference>
<dbReference type="CDD" id="cd14002">
    <property type="entry name" value="STKc_STK36"/>
    <property type="match status" value="1"/>
</dbReference>
<dbReference type="GO" id="GO:0005856">
    <property type="term" value="C:cytoskeleton"/>
    <property type="evidence" value="ECO:0007669"/>
    <property type="project" value="UniProtKB-SubCell"/>
</dbReference>
<dbReference type="Proteomes" id="UP000241890">
    <property type="component" value="Unassembled WGS sequence"/>
</dbReference>
<evidence type="ECO:0000256" key="12">
    <source>
        <dbReference type="PROSITE-ProRule" id="PRU00259"/>
    </source>
</evidence>
<feature type="compositionally biased region" description="Basic and acidic residues" evidence="14">
    <location>
        <begin position="671"/>
        <end position="680"/>
    </location>
</feature>
<comment type="caution">
    <text evidence="16">The sequence shown here is derived from an EMBL/GenBank/DDBJ whole genome shotgun (WGS) entry which is preliminary data.</text>
</comment>